<dbReference type="PRINTS" id="PR00038">
    <property type="entry name" value="HTHLUXR"/>
</dbReference>
<evidence type="ECO:0000256" key="3">
    <source>
        <dbReference type="ARBA" id="ARBA00023163"/>
    </source>
</evidence>
<sequence length="312" mass="36443">MFTEALYLYNTSLIVLYSVSLALALATSLKEGKRQKKTLYLVLALYFAFFILDNSIISMTELISHFATNYNQLFQGTSFIKTCIFLVNNFCQLWLLNFISKQKIASWERFSLFAIFIFMLLPLLPTSPLKVYLYYLPNQILLFYIGLKALLNSQKTALSPLRRDYLKIIGKLALIFSLLILVEDSIIIFHLDQYKAFNSKIINRNLSEDLFSISVCILSLNYFFRHSPLLVTKKKEGQPPSKAFFKDYQLTAREEEVCQLLLEQKRNQEIAQDLYLSVGTVKTHVHNIYIKMNIRKRDQLFSLYQDFMDQEA</sequence>
<dbReference type="InterPro" id="IPR000792">
    <property type="entry name" value="Tscrpt_reg_LuxR_C"/>
</dbReference>
<dbReference type="SMART" id="SM00421">
    <property type="entry name" value="HTH_LUXR"/>
    <property type="match status" value="1"/>
</dbReference>
<evidence type="ECO:0000313" key="6">
    <source>
        <dbReference type="EMBL" id="MBP2623857.1"/>
    </source>
</evidence>
<reference evidence="6 7" key="1">
    <citation type="submission" date="2018-02" db="EMBL/GenBank/DDBJ databases">
        <title>Draft genome sequence of Streptococcus oricebi CCUG 70868T type strain.</title>
        <authorList>
            <person name="Mendez V."/>
            <person name="Salva-Serra F."/>
            <person name="Jaen-Luchoro D."/>
            <person name="Gonzales-Siles L."/>
            <person name="Karlsson R."/>
            <person name="Engstrom-Jakobsson H."/>
            <person name="Busquets A."/>
            <person name="Gomila M."/>
            <person name="Pineiro-Iglesias B."/>
            <person name="Bennasar-Figueras A."/>
            <person name="Seeger M."/>
            <person name="Moore E."/>
        </authorList>
    </citation>
    <scope>NUCLEOTIDE SEQUENCE [LARGE SCALE GENOMIC DNA]</scope>
    <source>
        <strain evidence="6 7">CCUG 70868</strain>
    </source>
</reference>
<feature type="transmembrane region" description="Helical" evidence="4">
    <location>
        <begin position="38"/>
        <end position="59"/>
    </location>
</feature>
<feature type="transmembrane region" description="Helical" evidence="4">
    <location>
        <begin position="79"/>
        <end position="98"/>
    </location>
</feature>
<proteinExistence type="predicted"/>
<accession>A0ABS5B4T8</accession>
<feature type="transmembrane region" description="Helical" evidence="4">
    <location>
        <begin position="132"/>
        <end position="151"/>
    </location>
</feature>
<feature type="transmembrane region" description="Helical" evidence="4">
    <location>
        <begin position="172"/>
        <end position="191"/>
    </location>
</feature>
<evidence type="ECO:0000259" key="5">
    <source>
        <dbReference type="PROSITE" id="PS50043"/>
    </source>
</evidence>
<dbReference type="InterPro" id="IPR016032">
    <property type="entry name" value="Sig_transdc_resp-reg_C-effctor"/>
</dbReference>
<dbReference type="CDD" id="cd06170">
    <property type="entry name" value="LuxR_C_like"/>
    <property type="match status" value="1"/>
</dbReference>
<feature type="domain" description="HTH luxR-type" evidence="5">
    <location>
        <begin position="243"/>
        <end position="308"/>
    </location>
</feature>
<dbReference type="Gene3D" id="1.10.10.10">
    <property type="entry name" value="Winged helix-like DNA-binding domain superfamily/Winged helix DNA-binding domain"/>
    <property type="match status" value="1"/>
</dbReference>
<feature type="transmembrane region" description="Helical" evidence="4">
    <location>
        <begin position="6"/>
        <end position="26"/>
    </location>
</feature>
<comment type="caution">
    <text evidence="6">The sequence shown here is derived from an EMBL/GenBank/DDBJ whole genome shotgun (WGS) entry which is preliminary data.</text>
</comment>
<dbReference type="Pfam" id="PF00196">
    <property type="entry name" value="GerE"/>
    <property type="match status" value="1"/>
</dbReference>
<feature type="transmembrane region" description="Helical" evidence="4">
    <location>
        <begin position="110"/>
        <end position="126"/>
    </location>
</feature>
<dbReference type="SUPFAM" id="SSF46894">
    <property type="entry name" value="C-terminal effector domain of the bipartite response regulators"/>
    <property type="match status" value="1"/>
</dbReference>
<gene>
    <name evidence="6" type="ORF">C4K46_07895</name>
</gene>
<dbReference type="PANTHER" id="PTHR44688">
    <property type="entry name" value="DNA-BINDING TRANSCRIPTIONAL ACTIVATOR DEVR_DOSR"/>
    <property type="match status" value="1"/>
</dbReference>
<keyword evidence="7" id="KW-1185">Reference proteome</keyword>
<evidence type="ECO:0000256" key="1">
    <source>
        <dbReference type="ARBA" id="ARBA00023015"/>
    </source>
</evidence>
<evidence type="ECO:0000256" key="2">
    <source>
        <dbReference type="ARBA" id="ARBA00023125"/>
    </source>
</evidence>
<protein>
    <submittedName>
        <fullName evidence="6">Helix-turn-helix transcriptional regulator</fullName>
    </submittedName>
</protein>
<keyword evidence="1" id="KW-0805">Transcription regulation</keyword>
<evidence type="ECO:0000256" key="4">
    <source>
        <dbReference type="SAM" id="Phobius"/>
    </source>
</evidence>
<dbReference type="PANTHER" id="PTHR44688:SF16">
    <property type="entry name" value="DNA-BINDING TRANSCRIPTIONAL ACTIVATOR DEVR_DOSR"/>
    <property type="match status" value="1"/>
</dbReference>
<dbReference type="RefSeq" id="WP_209628351.1">
    <property type="nucleotide sequence ID" value="NZ_PRDG01000004.1"/>
</dbReference>
<dbReference type="PROSITE" id="PS50043">
    <property type="entry name" value="HTH_LUXR_2"/>
    <property type="match status" value="1"/>
</dbReference>
<evidence type="ECO:0000313" key="7">
    <source>
        <dbReference type="Proteomes" id="UP001519296"/>
    </source>
</evidence>
<name>A0ABS5B4T8_9STRE</name>
<dbReference type="InterPro" id="IPR036388">
    <property type="entry name" value="WH-like_DNA-bd_sf"/>
</dbReference>
<dbReference type="Proteomes" id="UP001519296">
    <property type="component" value="Unassembled WGS sequence"/>
</dbReference>
<keyword evidence="4" id="KW-0812">Transmembrane</keyword>
<keyword evidence="3" id="KW-0804">Transcription</keyword>
<keyword evidence="4" id="KW-1133">Transmembrane helix</keyword>
<dbReference type="EMBL" id="PRDG01000004">
    <property type="protein sequence ID" value="MBP2623857.1"/>
    <property type="molecule type" value="Genomic_DNA"/>
</dbReference>
<organism evidence="6 7">
    <name type="scientific">Streptococcus oricebi</name>
    <dbReference type="NCBI Taxonomy" id="1547447"/>
    <lineage>
        <taxon>Bacteria</taxon>
        <taxon>Bacillati</taxon>
        <taxon>Bacillota</taxon>
        <taxon>Bacilli</taxon>
        <taxon>Lactobacillales</taxon>
        <taxon>Streptococcaceae</taxon>
        <taxon>Streptococcus</taxon>
    </lineage>
</organism>
<keyword evidence="2" id="KW-0238">DNA-binding</keyword>
<keyword evidence="4" id="KW-0472">Membrane</keyword>